<comment type="caution">
    <text evidence="2">The sequence shown here is derived from an EMBL/GenBank/DDBJ whole genome shotgun (WGS) entry which is preliminary data.</text>
</comment>
<dbReference type="EMBL" id="JAIGNQ010000003">
    <property type="protein sequence ID" value="MBX7489179.1"/>
    <property type="molecule type" value="Genomic_DNA"/>
</dbReference>
<protein>
    <recommendedName>
        <fullName evidence="4">Tetratricopeptide repeat protein</fullName>
    </recommendedName>
</protein>
<dbReference type="Proteomes" id="UP000776651">
    <property type="component" value="Unassembled WGS sequence"/>
</dbReference>
<feature type="chain" id="PRO_5045876330" description="Tetratricopeptide repeat protein" evidence="1">
    <location>
        <begin position="30"/>
        <end position="428"/>
    </location>
</feature>
<dbReference type="Gene3D" id="1.25.40.10">
    <property type="entry name" value="Tetratricopeptide repeat domain"/>
    <property type="match status" value="1"/>
</dbReference>
<evidence type="ECO:0000313" key="3">
    <source>
        <dbReference type="Proteomes" id="UP000776651"/>
    </source>
</evidence>
<gene>
    <name evidence="2" type="ORF">K3177_11700</name>
</gene>
<dbReference type="SUPFAM" id="SSF48452">
    <property type="entry name" value="TPR-like"/>
    <property type="match status" value="1"/>
</dbReference>
<feature type="signal peptide" evidence="1">
    <location>
        <begin position="1"/>
        <end position="29"/>
    </location>
</feature>
<accession>A0ABS7JGN6</accession>
<evidence type="ECO:0000256" key="1">
    <source>
        <dbReference type="SAM" id="SignalP"/>
    </source>
</evidence>
<reference evidence="2 3" key="1">
    <citation type="submission" date="2021-08" db="EMBL/GenBank/DDBJ databases">
        <title>Comparative Genomics Analysis of the Genus Qipengyuania Reveals Extensive Genetic Diversity and Metabolic Versatility, Including the Description of Fifteen Novel Species.</title>
        <authorList>
            <person name="Liu Y."/>
        </authorList>
    </citation>
    <scope>NUCLEOTIDE SEQUENCE [LARGE SCALE GENOMIC DNA]</scope>
    <source>
        <strain evidence="2 3">GH25</strain>
    </source>
</reference>
<keyword evidence="1" id="KW-0732">Signal</keyword>
<name>A0ABS7JGN6_9SPHN</name>
<sequence>MIFTRLARKNNAASTLALAVSIAAGGMVAASAFEAPAFAQKEKKSQPKYSKAFIEAYKPLETMASAEPVDYASIKAAVPGLVAAAENNDDRFAAGSFIYATAVKAEDQPTALQGMEMMLQSGNVPAENLGQYNFVAGQLAYAANDYAKARPYFEAAAEAGYTERDPLIFVAESYFAEDQAQQGLNYLSQIIESKVAAGEPVDEAWLKRGLAQAYNNNLKEEANKYSTWYVSQYPSDQSWGDAVAIQLNTGGYQQPETLDLLRLGQRAGALRDGNVYREYVDAADYRRLPAEVVAVIDEGYAKGSLDKTDPYITDTREQAASRAEADRADADKLIADANKSGATLSTVMAAGDTMLGLKRPADAEAMYTKALSMPSADKGMVSTRLGIAQFDQGKFAEAETTFKSVNGTRKPIADLWAAYASQKASGGA</sequence>
<dbReference type="InterPro" id="IPR011990">
    <property type="entry name" value="TPR-like_helical_dom_sf"/>
</dbReference>
<proteinExistence type="predicted"/>
<evidence type="ECO:0000313" key="2">
    <source>
        <dbReference type="EMBL" id="MBX7489179.1"/>
    </source>
</evidence>
<keyword evidence="3" id="KW-1185">Reference proteome</keyword>
<evidence type="ECO:0008006" key="4">
    <source>
        <dbReference type="Google" id="ProtNLM"/>
    </source>
</evidence>
<dbReference type="RefSeq" id="WP_221598388.1">
    <property type="nucleotide sequence ID" value="NZ_JAIGNQ010000003.1"/>
</dbReference>
<organism evidence="2 3">
    <name type="scientific">Qipengyuania pacifica</name>
    <dbReference type="NCBI Taxonomy" id="2860199"/>
    <lineage>
        <taxon>Bacteria</taxon>
        <taxon>Pseudomonadati</taxon>
        <taxon>Pseudomonadota</taxon>
        <taxon>Alphaproteobacteria</taxon>
        <taxon>Sphingomonadales</taxon>
        <taxon>Erythrobacteraceae</taxon>
        <taxon>Qipengyuania</taxon>
    </lineage>
</organism>